<dbReference type="AlphaFoldDB" id="A0A7W4YGB3"/>
<protein>
    <submittedName>
        <fullName evidence="1">Uncharacterized protein</fullName>
    </submittedName>
</protein>
<dbReference type="RefSeq" id="WP_183626406.1">
    <property type="nucleotide sequence ID" value="NZ_JACHWJ010000005.1"/>
</dbReference>
<sequence length="186" mass="18989">MRTRSIVLSAAGVLAAGFLLSGCTLAERIGSGPSESPAASASTEASATAVPATPAPTVFPLAEGLEGDALVCQDANAATDAMFSLSADGARYDGDEESGAQFTAAVDQLLSSRDAAASDPAVADAIGRLVFTFTGRASDRDDWLIWDAAKAHAADPDSGTVDDALDAVDDACDDVGYDWVDWEPRT</sequence>
<reference evidence="1 2" key="1">
    <citation type="submission" date="2020-08" db="EMBL/GenBank/DDBJ databases">
        <title>Sequencing the genomes of 1000 actinobacteria strains.</title>
        <authorList>
            <person name="Klenk H.-P."/>
        </authorList>
    </citation>
    <scope>NUCLEOTIDE SEQUENCE [LARGE SCALE GENOMIC DNA]</scope>
    <source>
        <strain evidence="1 2">DSM 20419</strain>
    </source>
</reference>
<dbReference type="PROSITE" id="PS51257">
    <property type="entry name" value="PROKAR_LIPOPROTEIN"/>
    <property type="match status" value="1"/>
</dbReference>
<dbReference type="Proteomes" id="UP000545286">
    <property type="component" value="Unassembled WGS sequence"/>
</dbReference>
<evidence type="ECO:0000313" key="1">
    <source>
        <dbReference type="EMBL" id="MBB2959132.1"/>
    </source>
</evidence>
<accession>A0A7W4YGB3</accession>
<keyword evidence="2" id="KW-1185">Reference proteome</keyword>
<organism evidence="1 2">
    <name type="scientific">Pseudoclavibacter helvolus</name>
    <dbReference type="NCBI Taxonomy" id="255205"/>
    <lineage>
        <taxon>Bacteria</taxon>
        <taxon>Bacillati</taxon>
        <taxon>Actinomycetota</taxon>
        <taxon>Actinomycetes</taxon>
        <taxon>Micrococcales</taxon>
        <taxon>Microbacteriaceae</taxon>
        <taxon>Pseudoclavibacter</taxon>
    </lineage>
</organism>
<gene>
    <name evidence="1" type="ORF">FHX72_003284</name>
</gene>
<proteinExistence type="predicted"/>
<dbReference type="EMBL" id="JACHWJ010000005">
    <property type="protein sequence ID" value="MBB2959132.1"/>
    <property type="molecule type" value="Genomic_DNA"/>
</dbReference>
<comment type="caution">
    <text evidence="1">The sequence shown here is derived from an EMBL/GenBank/DDBJ whole genome shotgun (WGS) entry which is preliminary data.</text>
</comment>
<evidence type="ECO:0000313" key="2">
    <source>
        <dbReference type="Proteomes" id="UP000545286"/>
    </source>
</evidence>
<name>A0A7W4YGB3_9MICO</name>